<feature type="domain" description="Bacterial type II secretion system protein E" evidence="4">
    <location>
        <begin position="67"/>
        <end position="262"/>
    </location>
</feature>
<evidence type="ECO:0000259" key="4">
    <source>
        <dbReference type="Pfam" id="PF00437"/>
    </source>
</evidence>
<dbReference type="InterPro" id="IPR027417">
    <property type="entry name" value="P-loop_NTPase"/>
</dbReference>
<name>A0A6I3WKS0_9PSED</name>
<sequence length="313" mass="33655">MSVISEADFVDLYLGEDFADAKGLPGQPRRVEAPAEWRADLERLRLQCMEKQAASQDPEFALIDDGVVLRVTQLLDLNGKPVFVVSKSSVQIRPLDTLGLPDYLQDALMSEAVRGLIFICGEMDAGKTSSAASLVQARLEALGGICVAVEGPPEPYLHGRHGNGRCIQVPVSRRRGGYEEALILALRTRADLLFVGEVRDSATAAQVIQASINGHLIISTGHAGSVTQGIERLSALAQPLLSNARELLSKGLVAVIHQSLSKGTDGSRRVTLQSLLFTGDDGPGIREKVRAGKITLLDQDIANQSSRSLWSDQ</sequence>
<accession>A0A6I3WKS0</accession>
<dbReference type="PANTHER" id="PTHR30258">
    <property type="entry name" value="TYPE II SECRETION SYSTEM PROTEIN GSPE-RELATED"/>
    <property type="match status" value="1"/>
</dbReference>
<dbReference type="Proteomes" id="UP000438196">
    <property type="component" value="Unassembled WGS sequence"/>
</dbReference>
<evidence type="ECO:0000256" key="3">
    <source>
        <dbReference type="ARBA" id="ARBA00022840"/>
    </source>
</evidence>
<keyword evidence="6" id="KW-1185">Reference proteome</keyword>
<evidence type="ECO:0000313" key="5">
    <source>
        <dbReference type="EMBL" id="MUF07953.1"/>
    </source>
</evidence>
<dbReference type="Gene3D" id="3.40.50.300">
    <property type="entry name" value="P-loop containing nucleotide triphosphate hydrolases"/>
    <property type="match status" value="1"/>
</dbReference>
<dbReference type="AlphaFoldDB" id="A0A6I3WKS0"/>
<dbReference type="SUPFAM" id="SSF52540">
    <property type="entry name" value="P-loop containing nucleoside triphosphate hydrolases"/>
    <property type="match status" value="1"/>
</dbReference>
<gene>
    <name evidence="5" type="ORF">GNF76_26770</name>
</gene>
<comment type="similarity">
    <text evidence="1">Belongs to the GSP E family.</text>
</comment>
<dbReference type="GO" id="GO:0005524">
    <property type="term" value="F:ATP binding"/>
    <property type="evidence" value="ECO:0007669"/>
    <property type="project" value="UniProtKB-KW"/>
</dbReference>
<dbReference type="Pfam" id="PF00437">
    <property type="entry name" value="T2SSE"/>
    <property type="match status" value="1"/>
</dbReference>
<dbReference type="RefSeq" id="WP_178123613.1">
    <property type="nucleotide sequence ID" value="NZ_JBHSTH010000018.1"/>
</dbReference>
<evidence type="ECO:0000313" key="6">
    <source>
        <dbReference type="Proteomes" id="UP000438196"/>
    </source>
</evidence>
<proteinExistence type="inferred from homology"/>
<keyword evidence="3" id="KW-0067">ATP-binding</keyword>
<reference evidence="5 6" key="1">
    <citation type="submission" date="2019-11" db="EMBL/GenBank/DDBJ databases">
        <title>Pseudomonas karstica sp. nov. and Pseudomonas spelaei sp. nov. from karst caves.</title>
        <authorList>
            <person name="Zeman M."/>
        </authorList>
    </citation>
    <scope>NUCLEOTIDE SEQUENCE [LARGE SCALE GENOMIC DNA]</scope>
    <source>
        <strain evidence="5 6">CCM 7893</strain>
    </source>
</reference>
<dbReference type="PANTHER" id="PTHR30258:SF3">
    <property type="entry name" value="SLL1921 PROTEIN"/>
    <property type="match status" value="1"/>
</dbReference>
<dbReference type="EMBL" id="WNNK01000035">
    <property type="protein sequence ID" value="MUF07953.1"/>
    <property type="molecule type" value="Genomic_DNA"/>
</dbReference>
<dbReference type="InterPro" id="IPR001482">
    <property type="entry name" value="T2SS/T4SS_dom"/>
</dbReference>
<protein>
    <submittedName>
        <fullName evidence="5">Twitching motility protein PilT</fullName>
    </submittedName>
</protein>
<evidence type="ECO:0000256" key="1">
    <source>
        <dbReference type="ARBA" id="ARBA00006611"/>
    </source>
</evidence>
<comment type="caution">
    <text evidence="5">The sequence shown here is derived from an EMBL/GenBank/DDBJ whole genome shotgun (WGS) entry which is preliminary data.</text>
</comment>
<keyword evidence="2" id="KW-0547">Nucleotide-binding</keyword>
<dbReference type="GO" id="GO:0016887">
    <property type="term" value="F:ATP hydrolysis activity"/>
    <property type="evidence" value="ECO:0007669"/>
    <property type="project" value="TreeGrafter"/>
</dbReference>
<dbReference type="GO" id="GO:0005886">
    <property type="term" value="C:plasma membrane"/>
    <property type="evidence" value="ECO:0007669"/>
    <property type="project" value="TreeGrafter"/>
</dbReference>
<organism evidence="5 6">
    <name type="scientific">Pseudomonas spelaei</name>
    <dbReference type="NCBI Taxonomy" id="1055469"/>
    <lineage>
        <taxon>Bacteria</taxon>
        <taxon>Pseudomonadati</taxon>
        <taxon>Pseudomonadota</taxon>
        <taxon>Gammaproteobacteria</taxon>
        <taxon>Pseudomonadales</taxon>
        <taxon>Pseudomonadaceae</taxon>
        <taxon>Pseudomonas</taxon>
    </lineage>
</organism>
<evidence type="ECO:0000256" key="2">
    <source>
        <dbReference type="ARBA" id="ARBA00022741"/>
    </source>
</evidence>